<name>A0ABD4TKA0_9EURY</name>
<dbReference type="Pfam" id="PF00483">
    <property type="entry name" value="NTP_transferase"/>
    <property type="match status" value="1"/>
</dbReference>
<evidence type="ECO:0000256" key="6">
    <source>
        <dbReference type="RuleBase" id="RU361259"/>
    </source>
</evidence>
<evidence type="ECO:0000256" key="3">
    <source>
        <dbReference type="ARBA" id="ARBA00022679"/>
    </source>
</evidence>
<dbReference type="NCBIfam" id="TIGR01099">
    <property type="entry name" value="galU"/>
    <property type="match status" value="1"/>
</dbReference>
<gene>
    <name evidence="8" type="primary">galU</name>
    <name evidence="8" type="ORF">FTO68_04150</name>
</gene>
<evidence type="ECO:0000256" key="4">
    <source>
        <dbReference type="ARBA" id="ARBA00022695"/>
    </source>
</evidence>
<evidence type="ECO:0000313" key="8">
    <source>
        <dbReference type="EMBL" id="MCQ1538184.1"/>
    </source>
</evidence>
<dbReference type="RefSeq" id="WP_255332130.1">
    <property type="nucleotide sequence ID" value="NZ_VOTZ01000006.1"/>
</dbReference>
<organism evidence="8 9">
    <name type="scientific">Methanocalculus taiwanensis</name>
    <dbReference type="NCBI Taxonomy" id="106207"/>
    <lineage>
        <taxon>Archaea</taxon>
        <taxon>Methanobacteriati</taxon>
        <taxon>Methanobacteriota</taxon>
        <taxon>Stenosarchaea group</taxon>
        <taxon>Methanomicrobia</taxon>
        <taxon>Methanomicrobiales</taxon>
        <taxon>Methanocalculaceae</taxon>
        <taxon>Methanocalculus</taxon>
    </lineage>
</organism>
<keyword evidence="3 6" id="KW-0808">Transferase</keyword>
<keyword evidence="4 6" id="KW-0548">Nucleotidyltransferase</keyword>
<keyword evidence="9" id="KW-1185">Reference proteome</keyword>
<evidence type="ECO:0000313" key="9">
    <source>
        <dbReference type="Proteomes" id="UP001524383"/>
    </source>
</evidence>
<comment type="catalytic activity">
    <reaction evidence="5 6">
        <text>alpha-D-glucose 1-phosphate + UTP + H(+) = UDP-alpha-D-glucose + diphosphate</text>
        <dbReference type="Rhea" id="RHEA:19889"/>
        <dbReference type="ChEBI" id="CHEBI:15378"/>
        <dbReference type="ChEBI" id="CHEBI:33019"/>
        <dbReference type="ChEBI" id="CHEBI:46398"/>
        <dbReference type="ChEBI" id="CHEBI:58601"/>
        <dbReference type="ChEBI" id="CHEBI:58885"/>
        <dbReference type="EC" id="2.7.7.9"/>
    </reaction>
</comment>
<dbReference type="Gene3D" id="3.90.550.10">
    <property type="entry name" value="Spore Coat Polysaccharide Biosynthesis Protein SpsA, Chain A"/>
    <property type="match status" value="1"/>
</dbReference>
<dbReference type="SUPFAM" id="SSF53448">
    <property type="entry name" value="Nucleotide-diphospho-sugar transferases"/>
    <property type="match status" value="1"/>
</dbReference>
<accession>A0ABD4TKA0</accession>
<proteinExistence type="inferred from homology"/>
<comment type="similarity">
    <text evidence="1 6">Belongs to the UDPGP type 2 family.</text>
</comment>
<dbReference type="AlphaFoldDB" id="A0ABD4TKA0"/>
<evidence type="ECO:0000256" key="1">
    <source>
        <dbReference type="ARBA" id="ARBA00006890"/>
    </source>
</evidence>
<protein>
    <recommendedName>
        <fullName evidence="2 6">UTP--glucose-1-phosphate uridylyltransferase</fullName>
        <ecNumber evidence="2 6">2.7.7.9</ecNumber>
    </recommendedName>
    <alternativeName>
        <fullName evidence="6">UDP-glucose pyrophosphorylase</fullName>
    </alternativeName>
</protein>
<dbReference type="GO" id="GO:0003983">
    <property type="term" value="F:UTP:glucose-1-phosphate uridylyltransferase activity"/>
    <property type="evidence" value="ECO:0007669"/>
    <property type="project" value="UniProtKB-EC"/>
</dbReference>
<dbReference type="CDD" id="cd02541">
    <property type="entry name" value="UGPase_prokaryotic"/>
    <property type="match status" value="1"/>
</dbReference>
<reference evidence="8 9" key="1">
    <citation type="submission" date="2019-08" db="EMBL/GenBank/DDBJ databases">
        <authorList>
            <person name="Chen S.-C."/>
            <person name="Lai M.-C."/>
            <person name="You Y.-T."/>
        </authorList>
    </citation>
    <scope>NUCLEOTIDE SEQUENCE [LARGE SCALE GENOMIC DNA]</scope>
    <source>
        <strain evidence="8 9">P2F9704a</strain>
    </source>
</reference>
<comment type="caution">
    <text evidence="8">The sequence shown here is derived from an EMBL/GenBank/DDBJ whole genome shotgun (WGS) entry which is preliminary data.</text>
</comment>
<dbReference type="PANTHER" id="PTHR43197">
    <property type="entry name" value="UTP--GLUCOSE-1-PHOSPHATE URIDYLYLTRANSFERASE"/>
    <property type="match status" value="1"/>
</dbReference>
<evidence type="ECO:0000256" key="5">
    <source>
        <dbReference type="ARBA" id="ARBA00048128"/>
    </source>
</evidence>
<evidence type="ECO:0000256" key="2">
    <source>
        <dbReference type="ARBA" id="ARBA00012415"/>
    </source>
</evidence>
<dbReference type="Proteomes" id="UP001524383">
    <property type="component" value="Unassembled WGS sequence"/>
</dbReference>
<feature type="domain" description="Nucleotidyl transferase" evidence="7">
    <location>
        <begin position="5"/>
        <end position="266"/>
    </location>
</feature>
<dbReference type="PANTHER" id="PTHR43197:SF1">
    <property type="entry name" value="UTP--GLUCOSE-1-PHOSPHATE URIDYLYLTRANSFERASE"/>
    <property type="match status" value="1"/>
</dbReference>
<sequence length="289" mass="32353">MTVKKAVIPAAGLGTRFLPVTKSMPKEMLPIIDVPVIHYVVKEALSSGIDDIIIITGRSKRAIEDYFDDAPELEMHLAKNPKNAELLSMVQDISKLADIHYVRQKEPLGLGDAVLRTEKHISGEPFAVLLGDDIIRNTTPCTRQLIDTYNRYRCSVLAVEEVSDAMVSSYGIIKGKPLEDSLSLLEDIIEKPSLAEAPSRMGAIGRYVFTQEIFECLHSTERGVGGEIQLTDAIRLLNGRQNIYAYEFSGRRYDTGDRMGYLEAIIDMALEQEELREELMAYMKEVVGR</sequence>
<dbReference type="InterPro" id="IPR005771">
    <property type="entry name" value="GalU_uridylyltTrfase_bac/arc"/>
</dbReference>
<dbReference type="EMBL" id="VOTZ01000006">
    <property type="protein sequence ID" value="MCQ1538184.1"/>
    <property type="molecule type" value="Genomic_DNA"/>
</dbReference>
<dbReference type="InterPro" id="IPR029044">
    <property type="entry name" value="Nucleotide-diphossugar_trans"/>
</dbReference>
<evidence type="ECO:0000259" key="7">
    <source>
        <dbReference type="Pfam" id="PF00483"/>
    </source>
</evidence>
<dbReference type="InterPro" id="IPR005835">
    <property type="entry name" value="NTP_transferase_dom"/>
</dbReference>
<dbReference type="EC" id="2.7.7.9" evidence="2 6"/>